<proteinExistence type="predicted"/>
<organism evidence="1 2">
    <name type="scientific">Deinococcus petrolearius</name>
    <dbReference type="NCBI Taxonomy" id="1751295"/>
    <lineage>
        <taxon>Bacteria</taxon>
        <taxon>Thermotogati</taxon>
        <taxon>Deinococcota</taxon>
        <taxon>Deinococci</taxon>
        <taxon>Deinococcales</taxon>
        <taxon>Deinococcaceae</taxon>
        <taxon>Deinococcus</taxon>
    </lineage>
</organism>
<dbReference type="EMBL" id="JBHSOH010000006">
    <property type="protein sequence ID" value="MFC5847995.1"/>
    <property type="molecule type" value="Genomic_DNA"/>
</dbReference>
<comment type="caution">
    <text evidence="1">The sequence shown here is derived from an EMBL/GenBank/DDBJ whole genome shotgun (WGS) entry which is preliminary data.</text>
</comment>
<keyword evidence="2" id="KW-1185">Reference proteome</keyword>
<gene>
    <name evidence="1" type="ORF">ACFPQ6_06700</name>
</gene>
<evidence type="ECO:0008006" key="3">
    <source>
        <dbReference type="Google" id="ProtNLM"/>
    </source>
</evidence>
<dbReference type="RefSeq" id="WP_380047631.1">
    <property type="nucleotide sequence ID" value="NZ_JBHSOH010000006.1"/>
</dbReference>
<evidence type="ECO:0000313" key="1">
    <source>
        <dbReference type="EMBL" id="MFC5847995.1"/>
    </source>
</evidence>
<accession>A0ABW1DIB9</accession>
<reference evidence="2" key="1">
    <citation type="journal article" date="2019" name="Int. J. Syst. Evol. Microbiol.">
        <title>The Global Catalogue of Microorganisms (GCM) 10K type strain sequencing project: providing services to taxonomists for standard genome sequencing and annotation.</title>
        <authorList>
            <consortium name="The Broad Institute Genomics Platform"/>
            <consortium name="The Broad Institute Genome Sequencing Center for Infectious Disease"/>
            <person name="Wu L."/>
            <person name="Ma J."/>
        </authorList>
    </citation>
    <scope>NUCLEOTIDE SEQUENCE [LARGE SCALE GENOMIC DNA]</scope>
    <source>
        <strain evidence="2">CGMCC 1.15053</strain>
    </source>
</reference>
<dbReference type="Proteomes" id="UP001595979">
    <property type="component" value="Unassembled WGS sequence"/>
</dbReference>
<sequence length="93" mass="9936">MTETTPLRRVLWQIALEDAASVWTLTLGVMPQGEAGLRASQDGAPRLDLCAATIEEVLALAAAAPELPAALYHALHDDLALLFTAPHPWTPPD</sequence>
<protein>
    <recommendedName>
        <fullName evidence="3">DUF1902 domain-containing protein</fullName>
    </recommendedName>
</protein>
<name>A0ABW1DIB9_9DEIO</name>
<evidence type="ECO:0000313" key="2">
    <source>
        <dbReference type="Proteomes" id="UP001595979"/>
    </source>
</evidence>